<protein>
    <submittedName>
        <fullName evidence="1">Uncharacterized protein</fullName>
    </submittedName>
</protein>
<reference evidence="1 2" key="2">
    <citation type="journal article" date="2022" name="Mol. Ecol. Resour.">
        <title>The genomes of chicory, endive, great burdock and yacon provide insights into Asteraceae paleo-polyploidization history and plant inulin production.</title>
        <authorList>
            <person name="Fan W."/>
            <person name="Wang S."/>
            <person name="Wang H."/>
            <person name="Wang A."/>
            <person name="Jiang F."/>
            <person name="Liu H."/>
            <person name="Zhao H."/>
            <person name="Xu D."/>
            <person name="Zhang Y."/>
        </authorList>
    </citation>
    <scope>NUCLEOTIDE SEQUENCE [LARGE SCALE GENOMIC DNA]</scope>
    <source>
        <strain evidence="2">cv. Yunnan</strain>
        <tissue evidence="1">Leaves</tissue>
    </source>
</reference>
<gene>
    <name evidence="1" type="ORF">L1987_63959</name>
</gene>
<organism evidence="1 2">
    <name type="scientific">Smallanthus sonchifolius</name>
    <dbReference type="NCBI Taxonomy" id="185202"/>
    <lineage>
        <taxon>Eukaryota</taxon>
        <taxon>Viridiplantae</taxon>
        <taxon>Streptophyta</taxon>
        <taxon>Embryophyta</taxon>
        <taxon>Tracheophyta</taxon>
        <taxon>Spermatophyta</taxon>
        <taxon>Magnoliopsida</taxon>
        <taxon>eudicotyledons</taxon>
        <taxon>Gunneridae</taxon>
        <taxon>Pentapetalae</taxon>
        <taxon>asterids</taxon>
        <taxon>campanulids</taxon>
        <taxon>Asterales</taxon>
        <taxon>Asteraceae</taxon>
        <taxon>Asteroideae</taxon>
        <taxon>Heliantheae alliance</taxon>
        <taxon>Millerieae</taxon>
        <taxon>Smallanthus</taxon>
    </lineage>
</organism>
<evidence type="ECO:0000313" key="1">
    <source>
        <dbReference type="EMBL" id="KAI3732751.1"/>
    </source>
</evidence>
<comment type="caution">
    <text evidence="1">The sequence shown here is derived from an EMBL/GenBank/DDBJ whole genome shotgun (WGS) entry which is preliminary data.</text>
</comment>
<evidence type="ECO:0000313" key="2">
    <source>
        <dbReference type="Proteomes" id="UP001056120"/>
    </source>
</evidence>
<proteinExistence type="predicted"/>
<dbReference type="EMBL" id="CM042038">
    <property type="protein sequence ID" value="KAI3732751.1"/>
    <property type="molecule type" value="Genomic_DNA"/>
</dbReference>
<sequence length="304" mass="34008">MKDMDIQWNMAMILRRAKRFLNRTGRKFICGHSNAKVGFDKSKPKCYKCNKFVHFARECQKDKAPASGFTRPSQGNGQGYNNSNNRNQGQGGTSNALVAQQDDNFDWGVHLEDALFAQTQVGLMAEIVEMMETEEREASVADQEEFTTAVALMAIREASCSSNEKEKRDYSLKISDQQFHLYVAYKGLEKRNNEINKLQNEILPLKGNIEKLKIFRFMVEHYESVVRQVNGLGLGTNAIPPPVSGKFVNGLIDIDLSCLDNSYNKDDSSSKADSASDAEFLTDSDDGSENTCPDGVVSEELLDE</sequence>
<dbReference type="Proteomes" id="UP001056120">
    <property type="component" value="Linkage Group LG21"/>
</dbReference>
<name>A0ACB9CEK9_9ASTR</name>
<accession>A0ACB9CEK9</accession>
<keyword evidence="2" id="KW-1185">Reference proteome</keyword>
<reference evidence="2" key="1">
    <citation type="journal article" date="2022" name="Mol. Ecol. Resour.">
        <title>The genomes of chicory, endive, great burdock and yacon provide insights into Asteraceae palaeo-polyploidization history and plant inulin production.</title>
        <authorList>
            <person name="Fan W."/>
            <person name="Wang S."/>
            <person name="Wang H."/>
            <person name="Wang A."/>
            <person name="Jiang F."/>
            <person name="Liu H."/>
            <person name="Zhao H."/>
            <person name="Xu D."/>
            <person name="Zhang Y."/>
        </authorList>
    </citation>
    <scope>NUCLEOTIDE SEQUENCE [LARGE SCALE GENOMIC DNA]</scope>
    <source>
        <strain evidence="2">cv. Yunnan</strain>
    </source>
</reference>